<dbReference type="Proteomes" id="UP001526246">
    <property type="component" value="Unassembled WGS sequence"/>
</dbReference>
<keyword evidence="1" id="KW-0812">Transmembrane</keyword>
<keyword evidence="1" id="KW-0472">Membrane</keyword>
<gene>
    <name evidence="2" type="ORF">OMW55_00480</name>
</gene>
<sequence>MSFFWVPGVLLSVAGVLLLLLPGQSADPLRRRNRRTAGVLFLLAGALFIAVASGFLDRLL</sequence>
<comment type="caution">
    <text evidence="2">The sequence shown here is derived from an EMBL/GenBank/DDBJ whole genome shotgun (WGS) entry which is preliminary data.</text>
</comment>
<protein>
    <submittedName>
        <fullName evidence="2">Uncharacterized protein</fullName>
    </submittedName>
</protein>
<accession>A0ABT3JBU3</accession>
<dbReference type="RefSeq" id="WP_264880045.1">
    <property type="nucleotide sequence ID" value="NZ_JAPDOB010000001.1"/>
</dbReference>
<organism evidence="2 3">
    <name type="scientific">Sphingomonas arvum</name>
    <dbReference type="NCBI Taxonomy" id="2992113"/>
    <lineage>
        <taxon>Bacteria</taxon>
        <taxon>Pseudomonadati</taxon>
        <taxon>Pseudomonadota</taxon>
        <taxon>Alphaproteobacteria</taxon>
        <taxon>Sphingomonadales</taxon>
        <taxon>Sphingomonadaceae</taxon>
        <taxon>Sphingomonas</taxon>
    </lineage>
</organism>
<evidence type="ECO:0000313" key="2">
    <source>
        <dbReference type="EMBL" id="MCW3796286.1"/>
    </source>
</evidence>
<evidence type="ECO:0000313" key="3">
    <source>
        <dbReference type="Proteomes" id="UP001526246"/>
    </source>
</evidence>
<evidence type="ECO:0000256" key="1">
    <source>
        <dbReference type="SAM" id="Phobius"/>
    </source>
</evidence>
<proteinExistence type="predicted"/>
<keyword evidence="1" id="KW-1133">Transmembrane helix</keyword>
<reference evidence="2 3" key="1">
    <citation type="submission" date="2022-10" db="EMBL/GenBank/DDBJ databases">
        <title>Sphingomonas sp.</title>
        <authorList>
            <person name="Jin C."/>
        </authorList>
    </citation>
    <scope>NUCLEOTIDE SEQUENCE [LARGE SCALE GENOMIC DNA]</scope>
    <source>
        <strain evidence="2 3">BN140010</strain>
    </source>
</reference>
<dbReference type="EMBL" id="JAPDOB010000001">
    <property type="protein sequence ID" value="MCW3796286.1"/>
    <property type="molecule type" value="Genomic_DNA"/>
</dbReference>
<feature type="transmembrane region" description="Helical" evidence="1">
    <location>
        <begin position="36"/>
        <end position="56"/>
    </location>
</feature>
<name>A0ABT3JBU3_9SPHN</name>
<keyword evidence="3" id="KW-1185">Reference proteome</keyword>